<dbReference type="EMBL" id="RWGY01000005">
    <property type="protein sequence ID" value="TVU43823.1"/>
    <property type="molecule type" value="Genomic_DNA"/>
</dbReference>
<organism evidence="2 3">
    <name type="scientific">Eragrostis curvula</name>
    <name type="common">weeping love grass</name>
    <dbReference type="NCBI Taxonomy" id="38414"/>
    <lineage>
        <taxon>Eukaryota</taxon>
        <taxon>Viridiplantae</taxon>
        <taxon>Streptophyta</taxon>
        <taxon>Embryophyta</taxon>
        <taxon>Tracheophyta</taxon>
        <taxon>Spermatophyta</taxon>
        <taxon>Magnoliopsida</taxon>
        <taxon>Liliopsida</taxon>
        <taxon>Poales</taxon>
        <taxon>Poaceae</taxon>
        <taxon>PACMAD clade</taxon>
        <taxon>Chloridoideae</taxon>
        <taxon>Eragrostideae</taxon>
        <taxon>Eragrostidinae</taxon>
        <taxon>Eragrostis</taxon>
    </lineage>
</organism>
<dbReference type="AlphaFoldDB" id="A0A5J9W7C1"/>
<keyword evidence="3" id="KW-1185">Reference proteome</keyword>
<reference evidence="2 3" key="1">
    <citation type="journal article" date="2019" name="Sci. Rep.">
        <title>A high-quality genome of Eragrostis curvula grass provides insights into Poaceae evolution and supports new strategies to enhance forage quality.</title>
        <authorList>
            <person name="Carballo J."/>
            <person name="Santos B.A.C.M."/>
            <person name="Zappacosta D."/>
            <person name="Garbus I."/>
            <person name="Selva J.P."/>
            <person name="Gallo C.A."/>
            <person name="Diaz A."/>
            <person name="Albertini E."/>
            <person name="Caccamo M."/>
            <person name="Echenique V."/>
        </authorList>
    </citation>
    <scope>NUCLEOTIDE SEQUENCE [LARGE SCALE GENOMIC DNA]</scope>
    <source>
        <strain evidence="3">cv. Victoria</strain>
        <tissue evidence="2">Leaf</tissue>
    </source>
</reference>
<evidence type="ECO:0000256" key="1">
    <source>
        <dbReference type="SAM" id="MobiDB-lite"/>
    </source>
</evidence>
<protein>
    <submittedName>
        <fullName evidence="2">Uncharacterized protein</fullName>
    </submittedName>
</protein>
<dbReference type="Proteomes" id="UP000324897">
    <property type="component" value="Unassembled WGS sequence"/>
</dbReference>
<accession>A0A5J9W7C1</accession>
<comment type="caution">
    <text evidence="2">The sequence shown here is derived from an EMBL/GenBank/DDBJ whole genome shotgun (WGS) entry which is preliminary data.</text>
</comment>
<name>A0A5J9W7C1_9POAL</name>
<proteinExistence type="predicted"/>
<evidence type="ECO:0000313" key="2">
    <source>
        <dbReference type="EMBL" id="TVU43823.1"/>
    </source>
</evidence>
<feature type="region of interest" description="Disordered" evidence="1">
    <location>
        <begin position="1"/>
        <end position="50"/>
    </location>
</feature>
<sequence length="142" mass="15546">MAAAEWWSGALSPPSPGPAGRPALHSPNHSTPPLIPLQLSPPTGALSLPPRLAAPASVLHSEQPRRTATGSRHGVWRLELEERRRGPGTWTPLQPLVAPMEAVIEGRELKRQWTSLGRTKICQIPWLPVRVALHKESRLAAW</sequence>
<dbReference type="Gramene" id="TVU43823">
    <property type="protein sequence ID" value="TVU43823"/>
    <property type="gene ID" value="EJB05_10321"/>
</dbReference>
<evidence type="ECO:0000313" key="3">
    <source>
        <dbReference type="Proteomes" id="UP000324897"/>
    </source>
</evidence>
<gene>
    <name evidence="2" type="ORF">EJB05_10321</name>
</gene>